<organism evidence="1 2">
    <name type="scientific">Lentibacillus salinarum</name>
    <dbReference type="NCBI Taxonomy" id="446820"/>
    <lineage>
        <taxon>Bacteria</taxon>
        <taxon>Bacillati</taxon>
        <taxon>Bacillota</taxon>
        <taxon>Bacilli</taxon>
        <taxon>Bacillales</taxon>
        <taxon>Bacillaceae</taxon>
        <taxon>Lentibacillus</taxon>
    </lineage>
</organism>
<dbReference type="Pfam" id="PF00491">
    <property type="entry name" value="Arginase"/>
    <property type="match status" value="1"/>
</dbReference>
<dbReference type="EMBL" id="JBHTNH010000051">
    <property type="protein sequence ID" value="MFD1363270.1"/>
    <property type="molecule type" value="Genomic_DNA"/>
</dbReference>
<evidence type="ECO:0000313" key="2">
    <source>
        <dbReference type="Proteomes" id="UP001597178"/>
    </source>
</evidence>
<dbReference type="InterPro" id="IPR006035">
    <property type="entry name" value="Ureohydrolase"/>
</dbReference>
<dbReference type="InterPro" id="IPR023696">
    <property type="entry name" value="Ureohydrolase_dom_sf"/>
</dbReference>
<dbReference type="RefSeq" id="WP_382402524.1">
    <property type="nucleotide sequence ID" value="NZ_JBHTNH010000051.1"/>
</dbReference>
<keyword evidence="2" id="KW-1185">Reference proteome</keyword>
<reference evidence="2" key="1">
    <citation type="journal article" date="2019" name="Int. J. Syst. Evol. Microbiol.">
        <title>The Global Catalogue of Microorganisms (GCM) 10K type strain sequencing project: providing services to taxonomists for standard genome sequencing and annotation.</title>
        <authorList>
            <consortium name="The Broad Institute Genomics Platform"/>
            <consortium name="The Broad Institute Genome Sequencing Center for Infectious Disease"/>
            <person name="Wu L."/>
            <person name="Ma J."/>
        </authorList>
    </citation>
    <scope>NUCLEOTIDE SEQUENCE [LARGE SCALE GENOMIC DNA]</scope>
    <source>
        <strain evidence="2">CCUG 54822</strain>
    </source>
</reference>
<protein>
    <submittedName>
        <fullName evidence="1">Arginase family protein</fullName>
    </submittedName>
</protein>
<dbReference type="SUPFAM" id="SSF52768">
    <property type="entry name" value="Arginase/deacetylase"/>
    <property type="match status" value="1"/>
</dbReference>
<dbReference type="Proteomes" id="UP001597178">
    <property type="component" value="Unassembled WGS sequence"/>
</dbReference>
<comment type="caution">
    <text evidence="1">The sequence shown here is derived from an EMBL/GenBank/DDBJ whole genome shotgun (WGS) entry which is preliminary data.</text>
</comment>
<accession>A0ABW3ZXW8</accession>
<proteinExistence type="predicted"/>
<dbReference type="Gene3D" id="3.40.800.10">
    <property type="entry name" value="Ureohydrolase domain"/>
    <property type="match status" value="1"/>
</dbReference>
<evidence type="ECO:0000313" key="1">
    <source>
        <dbReference type="EMBL" id="MFD1363270.1"/>
    </source>
</evidence>
<gene>
    <name evidence="1" type="ORF">ACFQ4A_16790</name>
</gene>
<name>A0ABW3ZXW8_9BACI</name>
<sequence>MRGLIDHHTDTISSPSDSLISCGSWVLDSLQDLPMLKKVFIIGVSKEALQHIPASISKNIVTYTENSLQSNFTIIIQSISQNIPTDSVYISMDKGVLDRKNALTGWDHGTLRLKQMMKMMKALFQNENVSGVDVCGDYPVNPTNDYESQDKGAIEKNNCAKGYTIECLKKWTHYKFSVLLNAL</sequence>